<reference evidence="3" key="1">
    <citation type="submission" date="2017-06" db="EMBL/GenBank/DDBJ databases">
        <authorList>
            <person name="LiPuma J."/>
            <person name="Spilker T."/>
        </authorList>
    </citation>
    <scope>NUCLEOTIDE SEQUENCE [LARGE SCALE GENOMIC DNA]</scope>
    <source>
        <strain evidence="3">AU17325</strain>
    </source>
</reference>
<evidence type="ECO:0000313" key="2">
    <source>
        <dbReference type="EMBL" id="VWC52340.1"/>
    </source>
</evidence>
<proteinExistence type="predicted"/>
<accession>A0A228HI30</accession>
<sequence length="72" mass="8090">MAHQVIATFFNGGKKLGELVVFESADTSEAWRACNAYADRPETEQIQVIRRMINATNALFHVRKCNPEPLLA</sequence>
<organism evidence="1 3">
    <name type="scientific">Burkholderia aenigmatica</name>
    <dbReference type="NCBI Taxonomy" id="2015348"/>
    <lineage>
        <taxon>Bacteria</taxon>
        <taxon>Pseudomonadati</taxon>
        <taxon>Pseudomonadota</taxon>
        <taxon>Betaproteobacteria</taxon>
        <taxon>Burkholderiales</taxon>
        <taxon>Burkholderiaceae</taxon>
        <taxon>Burkholderia</taxon>
        <taxon>Burkholderia cepacia complex</taxon>
    </lineage>
</organism>
<evidence type="ECO:0000313" key="4">
    <source>
        <dbReference type="Proteomes" id="UP000494261"/>
    </source>
</evidence>
<name>A0A228HI30_9BURK</name>
<dbReference type="GeneID" id="99664716"/>
<accession>A0A6P2SNL0</accession>
<dbReference type="EMBL" id="NKFA01000052">
    <property type="protein sequence ID" value="OXI29612.1"/>
    <property type="molecule type" value="Genomic_DNA"/>
</dbReference>
<gene>
    <name evidence="2" type="ORF">BLA13014_07957</name>
    <name evidence="1" type="ORF">CFB84_43490</name>
</gene>
<dbReference type="RefSeq" id="WP_029673838.1">
    <property type="nucleotide sequence ID" value="NZ_CABVQC010000103.1"/>
</dbReference>
<evidence type="ECO:0000313" key="1">
    <source>
        <dbReference type="EMBL" id="OXI29612.1"/>
    </source>
</evidence>
<dbReference type="Proteomes" id="UP000214600">
    <property type="component" value="Unassembled WGS sequence"/>
</dbReference>
<reference evidence="2 4" key="4">
    <citation type="submission" date="2019-09" db="EMBL/GenBank/DDBJ databases">
        <authorList>
            <person name="Depoorter E."/>
        </authorList>
    </citation>
    <scope>NUCLEOTIDE SEQUENCE [LARGE SCALE GENOMIC DNA]</scope>
    <source>
        <strain evidence="2">LMG 13014</strain>
    </source>
</reference>
<dbReference type="Proteomes" id="UP000494261">
    <property type="component" value="Unassembled WGS sequence"/>
</dbReference>
<evidence type="ECO:0000313" key="3">
    <source>
        <dbReference type="Proteomes" id="UP000214600"/>
    </source>
</evidence>
<dbReference type="AlphaFoldDB" id="A0A228HI30"/>
<reference evidence="1 3" key="3">
    <citation type="submission" date="2017-08" db="EMBL/GenBank/DDBJ databases">
        <title>WGS of novel Burkholderia cepaca complex species.</title>
        <authorList>
            <person name="Lipuma J."/>
            <person name="Spilker T."/>
        </authorList>
    </citation>
    <scope>NUCLEOTIDE SEQUENCE [LARGE SCALE GENOMIC DNA]</scope>
    <source>
        <strain evidence="1 3">AU17325</strain>
    </source>
</reference>
<dbReference type="EMBL" id="CABVQC010000103">
    <property type="protein sequence ID" value="VWC52340.1"/>
    <property type="molecule type" value="Genomic_DNA"/>
</dbReference>
<protein>
    <submittedName>
        <fullName evidence="1">Uncharacterized protein</fullName>
    </submittedName>
</protein>
<reference evidence="1" key="2">
    <citation type="submission" date="2017-06" db="EMBL/GenBank/DDBJ databases">
        <authorList>
            <person name="Kim H.J."/>
            <person name="Triplett B.A."/>
        </authorList>
    </citation>
    <scope>NUCLEOTIDE SEQUENCE [LARGE SCALE GENOMIC DNA]</scope>
    <source>
        <strain evidence="1">AU17325</strain>
    </source>
</reference>